<proteinExistence type="predicted"/>
<accession>A0A6J4KUN8</accession>
<evidence type="ECO:0000313" key="1">
    <source>
        <dbReference type="EMBL" id="CAA9314758.1"/>
    </source>
</evidence>
<name>A0A6J4KUN8_9BACT</name>
<reference evidence="1" key="1">
    <citation type="submission" date="2020-02" db="EMBL/GenBank/DDBJ databases">
        <authorList>
            <person name="Meier V. D."/>
        </authorList>
    </citation>
    <scope>NUCLEOTIDE SEQUENCE</scope>
    <source>
        <strain evidence="1">AVDCRST_MAG68</strain>
    </source>
</reference>
<dbReference type="EMBL" id="CADCTW010000083">
    <property type="protein sequence ID" value="CAA9314758.1"/>
    <property type="molecule type" value="Genomic_DNA"/>
</dbReference>
<gene>
    <name evidence="1" type="ORF">AVDCRST_MAG68-1486</name>
</gene>
<organism evidence="1">
    <name type="scientific">uncultured Gemmatimonadota bacterium</name>
    <dbReference type="NCBI Taxonomy" id="203437"/>
    <lineage>
        <taxon>Bacteria</taxon>
        <taxon>Pseudomonadati</taxon>
        <taxon>Gemmatimonadota</taxon>
        <taxon>environmental samples</taxon>
    </lineage>
</organism>
<sequence length="54" mass="5820">MHPDHDPVPQKRPWIAPELENLGVLQDLTLQSGIGGGEGGFTWFPGADPLRTLG</sequence>
<protein>
    <submittedName>
        <fullName evidence="1">Uncharacterized protein</fullName>
    </submittedName>
</protein>
<dbReference type="AlphaFoldDB" id="A0A6J4KUN8"/>